<accession>A0A380N0M9</accession>
<organism evidence="3 4">
    <name type="scientific">Suttonella indologenes</name>
    <dbReference type="NCBI Taxonomy" id="13276"/>
    <lineage>
        <taxon>Bacteria</taxon>
        <taxon>Pseudomonadati</taxon>
        <taxon>Pseudomonadota</taxon>
        <taxon>Gammaproteobacteria</taxon>
        <taxon>Cardiobacteriales</taxon>
        <taxon>Cardiobacteriaceae</taxon>
        <taxon>Suttonella</taxon>
    </lineage>
</organism>
<evidence type="ECO:0000313" key="3">
    <source>
        <dbReference type="EMBL" id="SUO97836.1"/>
    </source>
</evidence>
<feature type="transmembrane region" description="Helical" evidence="1">
    <location>
        <begin position="45"/>
        <end position="67"/>
    </location>
</feature>
<dbReference type="OrthoDB" id="327621at2"/>
<feature type="transmembrane region" description="Helical" evidence="1">
    <location>
        <begin position="276"/>
        <end position="301"/>
    </location>
</feature>
<feature type="transmembrane region" description="Helical" evidence="1">
    <location>
        <begin position="245"/>
        <end position="264"/>
    </location>
</feature>
<feature type="transmembrane region" description="Helical" evidence="1">
    <location>
        <begin position="218"/>
        <end position="238"/>
    </location>
</feature>
<name>A0A380N0M9_9GAMM</name>
<feature type="transmembrane region" description="Helical" evidence="1">
    <location>
        <begin position="387"/>
        <end position="408"/>
    </location>
</feature>
<dbReference type="Pfam" id="PF09925">
    <property type="entry name" value="DUF2157"/>
    <property type="match status" value="1"/>
</dbReference>
<proteinExistence type="predicted"/>
<protein>
    <submittedName>
        <fullName evidence="3">Uncharacterized membrane-anchored protein</fullName>
    </submittedName>
</protein>
<feature type="domain" description="DUF2157" evidence="2">
    <location>
        <begin position="22"/>
        <end position="153"/>
    </location>
</feature>
<evidence type="ECO:0000256" key="1">
    <source>
        <dbReference type="SAM" id="Phobius"/>
    </source>
</evidence>
<feature type="transmembrane region" description="Helical" evidence="1">
    <location>
        <begin position="310"/>
        <end position="326"/>
    </location>
</feature>
<evidence type="ECO:0000313" key="4">
    <source>
        <dbReference type="Proteomes" id="UP000254575"/>
    </source>
</evidence>
<feature type="transmembrane region" description="Helical" evidence="1">
    <location>
        <begin position="109"/>
        <end position="127"/>
    </location>
</feature>
<dbReference type="Proteomes" id="UP000254575">
    <property type="component" value="Unassembled WGS sequence"/>
</dbReference>
<sequence>MAEAIAPRYYRFLQLVLQQAEQEALISEQQSAQILSRYQAASTRFWQVLLFVLAAALVGGGIILLLAHNWADLSRPVRAVLSYVPLALSYATLLAAYGKEQAAKEGAGAFHALALIAALALIGQTYHSGGDVWDLLRNSAILLLPVALLYPAQSSACAFILFVAGLLFQNILMPTDWLLAAASGILLWRQRGSVLAWFVALFAFLLLMRLLFDYMDEVAWQAVYVAVPLYYVLGRVFCGQDYARNPLASIGAAGILLLALLSAWDDRGLFTNNFLWGIPIWVAIFVYLAAGLAVVAVVLAVQKRLRFEQAAFAALLPLMLFANYWLQTSDLMTNTLANKGFLLMSFTLGLCLAIVAERQQRWLKFNAALLLLCNALAAAFFDEVYSFMLRGVVFIIIGLILLFANLFLMKKRKAA</sequence>
<dbReference type="AlphaFoldDB" id="A0A380N0M9"/>
<keyword evidence="4" id="KW-1185">Reference proteome</keyword>
<gene>
    <name evidence="3" type="ORF">NCTC10717_01644</name>
</gene>
<feature type="transmembrane region" description="Helical" evidence="1">
    <location>
        <begin position="79"/>
        <end position="97"/>
    </location>
</feature>
<keyword evidence="1" id="KW-0472">Membrane</keyword>
<feature type="transmembrane region" description="Helical" evidence="1">
    <location>
        <begin position="194"/>
        <end position="212"/>
    </location>
</feature>
<keyword evidence="1" id="KW-0812">Transmembrane</keyword>
<feature type="transmembrane region" description="Helical" evidence="1">
    <location>
        <begin position="147"/>
        <end position="173"/>
    </location>
</feature>
<evidence type="ECO:0000259" key="2">
    <source>
        <dbReference type="Pfam" id="PF09925"/>
    </source>
</evidence>
<dbReference type="RefSeq" id="WP_115218798.1">
    <property type="nucleotide sequence ID" value="NZ_UHIA01000004.1"/>
</dbReference>
<reference evidence="3 4" key="1">
    <citation type="submission" date="2018-06" db="EMBL/GenBank/DDBJ databases">
        <authorList>
            <consortium name="Pathogen Informatics"/>
            <person name="Doyle S."/>
        </authorList>
    </citation>
    <scope>NUCLEOTIDE SEQUENCE [LARGE SCALE GENOMIC DNA]</scope>
    <source>
        <strain evidence="3 4">NCTC10717</strain>
    </source>
</reference>
<feature type="transmembrane region" description="Helical" evidence="1">
    <location>
        <begin position="363"/>
        <end position="381"/>
    </location>
</feature>
<dbReference type="EMBL" id="UHIA01000004">
    <property type="protein sequence ID" value="SUO97836.1"/>
    <property type="molecule type" value="Genomic_DNA"/>
</dbReference>
<feature type="transmembrane region" description="Helical" evidence="1">
    <location>
        <begin position="338"/>
        <end position="356"/>
    </location>
</feature>
<dbReference type="InterPro" id="IPR018677">
    <property type="entry name" value="DUF2157"/>
</dbReference>
<keyword evidence="1" id="KW-1133">Transmembrane helix</keyword>